<dbReference type="Proteomes" id="UP000199754">
    <property type="component" value="Chromosome"/>
</dbReference>
<proteinExistence type="inferred from homology"/>
<feature type="domain" description="FAD-binding FR-type" evidence="2">
    <location>
        <begin position="18"/>
        <end position="120"/>
    </location>
</feature>
<dbReference type="InterPro" id="IPR017938">
    <property type="entry name" value="Riboflavin_synthase-like_b-brl"/>
</dbReference>
<dbReference type="AlphaFoldDB" id="A0A221JXF7"/>
<evidence type="ECO:0000259" key="2">
    <source>
        <dbReference type="PROSITE" id="PS51384"/>
    </source>
</evidence>
<dbReference type="InterPro" id="IPR039261">
    <property type="entry name" value="FNR_nucleotide-bd"/>
</dbReference>
<dbReference type="InterPro" id="IPR013113">
    <property type="entry name" value="SIP_FAD-bd"/>
</dbReference>
<protein>
    <submittedName>
        <fullName evidence="3">NADPH-dependent ferric-chelate reductase</fullName>
        <ecNumber evidence="3">1.16.1.9</ecNumber>
    </submittedName>
</protein>
<reference evidence="3 4" key="1">
    <citation type="submission" date="2017-07" db="EMBL/GenBank/DDBJ databases">
        <title>Genome Sequence of Sulfitobacter pseudonitzschiae Strain SMR1 Isolated from a culture of the Diatom Skeletonema marinoi.</title>
        <authorList>
            <person name="Topel M."/>
            <person name="Pinder M.I.M."/>
            <person name="Johansson O.N."/>
            <person name="Kourtchenko O."/>
            <person name="Godhe A."/>
            <person name="Clarke A.K."/>
        </authorList>
    </citation>
    <scope>NUCLEOTIDE SEQUENCE [LARGE SCALE GENOMIC DNA]</scope>
    <source>
        <strain evidence="3 4">SMR1</strain>
    </source>
</reference>
<dbReference type="EMBL" id="CP022415">
    <property type="protein sequence ID" value="ASM71425.1"/>
    <property type="molecule type" value="Genomic_DNA"/>
</dbReference>
<comment type="similarity">
    <text evidence="1">Belongs to the SIP oxidoreductase family.</text>
</comment>
<dbReference type="PANTHER" id="PTHR30157">
    <property type="entry name" value="FERRIC REDUCTASE, NADPH-DEPENDENT"/>
    <property type="match status" value="1"/>
</dbReference>
<dbReference type="STRING" id="1402135.SAMN05444149_103720"/>
<dbReference type="OrthoDB" id="9814826at2"/>
<dbReference type="RefSeq" id="WP_089419489.1">
    <property type="nucleotide sequence ID" value="NZ_CP022415.1"/>
</dbReference>
<evidence type="ECO:0000313" key="3">
    <source>
        <dbReference type="EMBL" id="ASM71425.1"/>
    </source>
</evidence>
<dbReference type="Pfam" id="PF04954">
    <property type="entry name" value="SIP"/>
    <property type="match status" value="1"/>
</dbReference>
<dbReference type="EC" id="1.16.1.9" evidence="3"/>
<dbReference type="Pfam" id="PF08021">
    <property type="entry name" value="FAD_binding_9"/>
    <property type="match status" value="1"/>
</dbReference>
<evidence type="ECO:0000313" key="4">
    <source>
        <dbReference type="Proteomes" id="UP000199754"/>
    </source>
</evidence>
<keyword evidence="4" id="KW-1185">Reference proteome</keyword>
<dbReference type="InterPro" id="IPR017927">
    <property type="entry name" value="FAD-bd_FR_type"/>
</dbReference>
<dbReference type="Gene3D" id="3.40.50.80">
    <property type="entry name" value="Nucleotide-binding domain of ferredoxin-NADP reductase (FNR) module"/>
    <property type="match status" value="1"/>
</dbReference>
<dbReference type="PROSITE" id="PS51384">
    <property type="entry name" value="FAD_FR"/>
    <property type="match status" value="1"/>
</dbReference>
<dbReference type="GO" id="GO:0052851">
    <property type="term" value="F:ferric-chelate reductase (NADPH) activity"/>
    <property type="evidence" value="ECO:0007669"/>
    <property type="project" value="UniProtKB-EC"/>
</dbReference>
<dbReference type="PANTHER" id="PTHR30157:SF0">
    <property type="entry name" value="NADPH-DEPENDENT FERRIC-CHELATE REDUCTASE"/>
    <property type="match status" value="1"/>
</dbReference>
<dbReference type="InterPro" id="IPR007037">
    <property type="entry name" value="SIP_rossman_dom"/>
</dbReference>
<accession>A0A221JXF7</accession>
<organism evidence="3 4">
    <name type="scientific">Pseudosulfitobacter pseudonitzschiae</name>
    <dbReference type="NCBI Taxonomy" id="1402135"/>
    <lineage>
        <taxon>Bacteria</taxon>
        <taxon>Pseudomonadati</taxon>
        <taxon>Pseudomonadota</taxon>
        <taxon>Alphaproteobacteria</taxon>
        <taxon>Rhodobacterales</taxon>
        <taxon>Roseobacteraceae</taxon>
        <taxon>Pseudosulfitobacter</taxon>
    </lineage>
</organism>
<keyword evidence="3" id="KW-0560">Oxidoreductase</keyword>
<sequence>MTDQTADAPRIARTRHALRRRSLTVAASEKLTPHMIRLTLQGADLHDFTSTAPDDHMKLILQGDGDSPQMRDYTPRRFSASELVVDVVDHPGGPAADWARDAAVGDSITIGGPRGSQRIEGDIAHWLLIGDETALPAIGRWIEELPDGARVTSIVGVPDATDEQTLDTAADWQAHWLHRPLKQATDPAPYLAALDAMTVPPRTFVWVAAEAQVARAIRTHLLDNGHDKQWIKASGYWVAGQADASDKAIGD</sequence>
<dbReference type="Gene3D" id="2.40.30.10">
    <property type="entry name" value="Translation factors"/>
    <property type="match status" value="1"/>
</dbReference>
<evidence type="ECO:0000256" key="1">
    <source>
        <dbReference type="ARBA" id="ARBA00035644"/>
    </source>
</evidence>
<dbReference type="SUPFAM" id="SSF63380">
    <property type="entry name" value="Riboflavin synthase domain-like"/>
    <property type="match status" value="1"/>
</dbReference>
<dbReference type="InterPro" id="IPR039374">
    <property type="entry name" value="SIP_fam"/>
</dbReference>
<dbReference type="KEGG" id="spse:SULPSESMR1_00591"/>
<gene>
    <name evidence="3" type="primary">yqjH</name>
    <name evidence="3" type="ORF">SULPSESMR1_00591</name>
</gene>
<dbReference type="CDD" id="cd06193">
    <property type="entry name" value="siderophore_interacting"/>
    <property type="match status" value="1"/>
</dbReference>
<name>A0A221JXF7_9RHOB</name>